<name>A0ABR3JDH9_9AGAR</name>
<reference evidence="4" key="1">
    <citation type="submission" date="2024-06" db="EMBL/GenBank/DDBJ databases">
        <title>Multi-omics analyses provide insights into the biosynthesis of the anticancer antibiotic pleurotin in Hohenbuehelia grisea.</title>
        <authorList>
            <person name="Weaver J.A."/>
            <person name="Alberti F."/>
        </authorList>
    </citation>
    <scope>NUCLEOTIDE SEQUENCE [LARGE SCALE GENOMIC DNA]</scope>
    <source>
        <strain evidence="4">T-177</strain>
    </source>
</reference>
<feature type="transmembrane region" description="Helical" evidence="1">
    <location>
        <begin position="255"/>
        <end position="275"/>
    </location>
</feature>
<dbReference type="PANTHER" id="PTHR40465:SF1">
    <property type="entry name" value="DUF6534 DOMAIN-CONTAINING PROTEIN"/>
    <property type="match status" value="1"/>
</dbReference>
<feature type="transmembrane region" description="Helical" evidence="1">
    <location>
        <begin position="111"/>
        <end position="133"/>
    </location>
</feature>
<dbReference type="EMBL" id="JASNQZ010000008">
    <property type="protein sequence ID" value="KAL0953602.1"/>
    <property type="molecule type" value="Genomic_DNA"/>
</dbReference>
<dbReference type="Proteomes" id="UP001556367">
    <property type="component" value="Unassembled WGS sequence"/>
</dbReference>
<feature type="transmembrane region" description="Helical" evidence="1">
    <location>
        <begin position="73"/>
        <end position="91"/>
    </location>
</feature>
<dbReference type="InterPro" id="IPR045339">
    <property type="entry name" value="DUF6534"/>
</dbReference>
<proteinExistence type="predicted"/>
<keyword evidence="1" id="KW-1133">Transmembrane helix</keyword>
<feature type="transmembrane region" description="Helical" evidence="1">
    <location>
        <begin position="228"/>
        <end position="249"/>
    </location>
</feature>
<keyword evidence="1" id="KW-0472">Membrane</keyword>
<keyword evidence="4" id="KW-1185">Reference proteome</keyword>
<evidence type="ECO:0000313" key="4">
    <source>
        <dbReference type="Proteomes" id="UP001556367"/>
    </source>
</evidence>
<comment type="caution">
    <text evidence="3">The sequence shown here is derived from an EMBL/GenBank/DDBJ whole genome shotgun (WGS) entry which is preliminary data.</text>
</comment>
<feature type="domain" description="DUF6534" evidence="2">
    <location>
        <begin position="191"/>
        <end position="279"/>
    </location>
</feature>
<evidence type="ECO:0000313" key="3">
    <source>
        <dbReference type="EMBL" id="KAL0953602.1"/>
    </source>
</evidence>
<organism evidence="3 4">
    <name type="scientific">Hohenbuehelia grisea</name>
    <dbReference type="NCBI Taxonomy" id="104357"/>
    <lineage>
        <taxon>Eukaryota</taxon>
        <taxon>Fungi</taxon>
        <taxon>Dikarya</taxon>
        <taxon>Basidiomycota</taxon>
        <taxon>Agaricomycotina</taxon>
        <taxon>Agaricomycetes</taxon>
        <taxon>Agaricomycetidae</taxon>
        <taxon>Agaricales</taxon>
        <taxon>Pleurotineae</taxon>
        <taxon>Pleurotaceae</taxon>
        <taxon>Hohenbuehelia</taxon>
    </lineage>
</organism>
<evidence type="ECO:0000256" key="1">
    <source>
        <dbReference type="SAM" id="Phobius"/>
    </source>
</evidence>
<sequence>MSTVRAVVPGIGSTGPLTGPIVSVSLALHLCAYRNSKHQALGYMLACILVGILIMQVYSYYLSFPKDRSSLKWTVGIIFFLELAFTLLTLINGYVSFGPGWGDPRSLEKQHWSFVSLAHLNGLIAMLVQWFFAFRVYKLSKRLELPLAVVLLSVLQCTMIFYVGTVNIVEGRKFNTLAGLSTEITVWLVATAACDILIVIGTVTILVRLRKDSRFTKTRTTLRRLAILSVETGFVTASAATIELILWQAQQSRDYHYIFFMMIGKLYSNAMLASLNSRVSLYDRGSVNDTEGDYESAPPHPTLFENEYAMSWGSRAALDSTKKKNMSATTVTTPAAVNVSRTITFRSEKPGETTTATSSDV</sequence>
<dbReference type="Pfam" id="PF20152">
    <property type="entry name" value="DUF6534"/>
    <property type="match status" value="1"/>
</dbReference>
<accession>A0ABR3JDH9</accession>
<evidence type="ECO:0000259" key="2">
    <source>
        <dbReference type="Pfam" id="PF20152"/>
    </source>
</evidence>
<protein>
    <recommendedName>
        <fullName evidence="2">DUF6534 domain-containing protein</fullName>
    </recommendedName>
</protein>
<dbReference type="PANTHER" id="PTHR40465">
    <property type="entry name" value="CHROMOSOME 1, WHOLE GENOME SHOTGUN SEQUENCE"/>
    <property type="match status" value="1"/>
</dbReference>
<gene>
    <name evidence="3" type="ORF">HGRIS_004810</name>
</gene>
<feature type="transmembrane region" description="Helical" evidence="1">
    <location>
        <begin position="145"/>
        <end position="164"/>
    </location>
</feature>
<feature type="transmembrane region" description="Helical" evidence="1">
    <location>
        <begin position="184"/>
        <end position="207"/>
    </location>
</feature>
<keyword evidence="1" id="KW-0812">Transmembrane</keyword>
<feature type="transmembrane region" description="Helical" evidence="1">
    <location>
        <begin position="40"/>
        <end position="61"/>
    </location>
</feature>